<protein>
    <submittedName>
        <fullName evidence="1">Uncharacterized protein</fullName>
    </submittedName>
</protein>
<evidence type="ECO:0000313" key="2">
    <source>
        <dbReference type="Proteomes" id="UP000475862"/>
    </source>
</evidence>
<comment type="caution">
    <text evidence="1">The sequence shown here is derived from an EMBL/GenBank/DDBJ whole genome shotgun (WGS) entry which is preliminary data.</text>
</comment>
<reference evidence="1 2" key="1">
    <citation type="submission" date="2019-08" db="EMBL/GenBank/DDBJ databases">
        <title>The genome of the soybean aphid Biotype 1, its phylome, world population structure and adaptation to the North American continent.</title>
        <authorList>
            <person name="Giordano R."/>
            <person name="Donthu R.K."/>
            <person name="Hernandez A.G."/>
            <person name="Wright C.L."/>
            <person name="Zimin A.V."/>
        </authorList>
    </citation>
    <scope>NUCLEOTIDE SEQUENCE [LARGE SCALE GENOMIC DNA]</scope>
    <source>
        <tissue evidence="1">Whole aphids</tissue>
    </source>
</reference>
<dbReference type="AlphaFoldDB" id="A0A6G0T015"/>
<accession>A0A6G0T015</accession>
<organism evidence="1 2">
    <name type="scientific">Aphis glycines</name>
    <name type="common">Soybean aphid</name>
    <dbReference type="NCBI Taxonomy" id="307491"/>
    <lineage>
        <taxon>Eukaryota</taxon>
        <taxon>Metazoa</taxon>
        <taxon>Ecdysozoa</taxon>
        <taxon>Arthropoda</taxon>
        <taxon>Hexapoda</taxon>
        <taxon>Insecta</taxon>
        <taxon>Pterygota</taxon>
        <taxon>Neoptera</taxon>
        <taxon>Paraneoptera</taxon>
        <taxon>Hemiptera</taxon>
        <taxon>Sternorrhyncha</taxon>
        <taxon>Aphidomorpha</taxon>
        <taxon>Aphidoidea</taxon>
        <taxon>Aphididae</taxon>
        <taxon>Aphidini</taxon>
        <taxon>Aphis</taxon>
        <taxon>Aphis</taxon>
    </lineage>
</organism>
<evidence type="ECO:0000313" key="1">
    <source>
        <dbReference type="EMBL" id="KAE9523919.1"/>
    </source>
</evidence>
<proteinExistence type="predicted"/>
<keyword evidence="2" id="KW-1185">Reference proteome</keyword>
<gene>
    <name evidence="1" type="ORF">AGLY_015566</name>
</gene>
<dbReference type="Proteomes" id="UP000475862">
    <property type="component" value="Unassembled WGS sequence"/>
</dbReference>
<dbReference type="EMBL" id="VYZN01000074">
    <property type="protein sequence ID" value="KAE9523919.1"/>
    <property type="molecule type" value="Genomic_DNA"/>
</dbReference>
<name>A0A6G0T015_APHGL</name>
<sequence length="192" mass="21295">MCCLQEFKTGKIYLRYLRVNCNVVQDKLCIYDVLTVQHPVHLNGEDRCCESADFFFGAVDLPRQQQQIRLTNLGTAHQPQQQQQQRRHRLFNLPQNVSAAVTVGGAMPSAPTEWSDDDIAAASFFLLAAVRRLPPQTAQLCAASAAPRRSVVAQAGRDLLREEPVARRRPFSVTTPAATAACRRSNGVPQPL</sequence>